<dbReference type="Gene3D" id="1.10.287.690">
    <property type="entry name" value="Helix hairpin bin"/>
    <property type="match status" value="1"/>
</dbReference>
<feature type="domain" description="C4-type zinc-finger of DNA polymerase delta" evidence="23">
    <location>
        <begin position="1315"/>
        <end position="1384"/>
    </location>
</feature>
<feature type="compositionally biased region" description="Polar residues" evidence="21">
    <location>
        <begin position="372"/>
        <end position="387"/>
    </location>
</feature>
<dbReference type="GO" id="GO:0042276">
    <property type="term" value="P:error-prone translesion synthesis"/>
    <property type="evidence" value="ECO:0007669"/>
    <property type="project" value="TreeGrafter"/>
</dbReference>
<keyword evidence="9" id="KW-0227">DNA damage</keyword>
<evidence type="ECO:0000256" key="6">
    <source>
        <dbReference type="ARBA" id="ARBA00022695"/>
    </source>
</evidence>
<dbReference type="GO" id="GO:0005634">
    <property type="term" value="C:nucleus"/>
    <property type="evidence" value="ECO:0007669"/>
    <property type="project" value="UniProtKB-SubCell"/>
</dbReference>
<dbReference type="InterPro" id="IPR036397">
    <property type="entry name" value="RNaseH_sf"/>
</dbReference>
<dbReference type="Pfam" id="PF14260">
    <property type="entry name" value="zf-C4pol"/>
    <property type="match status" value="1"/>
</dbReference>
<dbReference type="EC" id="2.7.7.7" evidence="20"/>
<dbReference type="GO" id="GO:0008270">
    <property type="term" value="F:zinc ion binding"/>
    <property type="evidence" value="ECO:0007669"/>
    <property type="project" value="UniProtKB-KW"/>
</dbReference>
<proteinExistence type="inferred from homology"/>
<dbReference type="InterPro" id="IPR042087">
    <property type="entry name" value="DNA_pol_B_thumb"/>
</dbReference>
<evidence type="ECO:0000256" key="16">
    <source>
        <dbReference type="ARBA" id="ARBA00023204"/>
    </source>
</evidence>
<feature type="compositionally biased region" description="Acidic residues" evidence="21">
    <location>
        <begin position="327"/>
        <end position="336"/>
    </location>
</feature>
<dbReference type="Pfam" id="PF24055">
    <property type="entry name" value="POL3_N"/>
    <property type="match status" value="1"/>
</dbReference>
<keyword evidence="8 20" id="KW-0479">Metal-binding</keyword>
<dbReference type="Gene3D" id="3.90.1600.10">
    <property type="entry name" value="Palm domain of DNA polymerase"/>
    <property type="match status" value="1"/>
</dbReference>
<dbReference type="Pfam" id="PF00136">
    <property type="entry name" value="DNA_pol_B"/>
    <property type="match status" value="1"/>
</dbReference>
<comment type="subunit">
    <text evidence="19">Forms DNA polymerase zeta with REV7.</text>
</comment>
<dbReference type="SUPFAM" id="SSF56672">
    <property type="entry name" value="DNA/RNA polymerases"/>
    <property type="match status" value="1"/>
</dbReference>
<dbReference type="InterPro" id="IPR025687">
    <property type="entry name" value="Znf-C4pol"/>
</dbReference>
<evidence type="ECO:0000256" key="2">
    <source>
        <dbReference type="ARBA" id="ARBA00004123"/>
    </source>
</evidence>
<dbReference type="PANTHER" id="PTHR45812:SF1">
    <property type="entry name" value="DNA POLYMERASE ZETA CATALYTIC SUBUNIT"/>
    <property type="match status" value="1"/>
</dbReference>
<feature type="region of interest" description="Disordered" evidence="21">
    <location>
        <begin position="1405"/>
        <end position="1448"/>
    </location>
</feature>
<evidence type="ECO:0000313" key="27">
    <source>
        <dbReference type="Proteomes" id="UP001201163"/>
    </source>
</evidence>
<keyword evidence="16" id="KW-0234">DNA repair</keyword>
<dbReference type="GO" id="GO:0006260">
    <property type="term" value="P:DNA replication"/>
    <property type="evidence" value="ECO:0007669"/>
    <property type="project" value="UniProtKB-KW"/>
</dbReference>
<evidence type="ECO:0000256" key="7">
    <source>
        <dbReference type="ARBA" id="ARBA00022705"/>
    </source>
</evidence>
<organism evidence="26 27">
    <name type="scientific">Lactarius akahatsu</name>
    <dbReference type="NCBI Taxonomy" id="416441"/>
    <lineage>
        <taxon>Eukaryota</taxon>
        <taxon>Fungi</taxon>
        <taxon>Dikarya</taxon>
        <taxon>Basidiomycota</taxon>
        <taxon>Agaricomycotina</taxon>
        <taxon>Agaricomycetes</taxon>
        <taxon>Russulales</taxon>
        <taxon>Russulaceae</taxon>
        <taxon>Lactarius</taxon>
    </lineage>
</organism>
<keyword evidence="15 20" id="KW-0238">DNA-binding</keyword>
<feature type="domain" description="DNA-directed DNA polymerase family B multifunctional" evidence="22">
    <location>
        <begin position="818"/>
        <end position="1263"/>
    </location>
</feature>
<dbReference type="PROSITE" id="PS00116">
    <property type="entry name" value="DNA_POLYMERASE_B"/>
    <property type="match status" value="1"/>
</dbReference>
<feature type="domain" description="DNA polymerase zeta catalytic subunit N-terminal" evidence="25">
    <location>
        <begin position="8"/>
        <end position="53"/>
    </location>
</feature>
<sequence length="1448" mass="163139">MNLRPPALEVQLTQIDYSLDAPDVLDNTTLPKVPVLRIYGSSSLGQKCCLHIHQVYPYFFVEYTGKMNPGSVRRYIVRLTDSLNYAIAISLKRNPQSSRSRFVRAVVLVKGVHFYGFNSSHAPFLKIHIVDPALMSRAVAIMQSGSVMGTPFHTFESHLSYVLQFLCDFGLYGCGWIQLENVWQRGVDDDGGDPISGSSFEPSFDTVAPLIMNRHNPPTSPEPLVLGVRELWDDERRRRIAADPSANSRGAGGGWAAEDRLIEKERDVELNRWIMTTFESIEVLWEDKYRVWRPDRQAQEHNLYADSNGSSPQDVNPTSQSSVEELSTPDEQEDGLETNVGPDDKDNNLTDYDPTEDDPVEDVDDTDDPQQKHPQTPNSQSSQEHQSTAFVFPSGPALSTLRTLISDATEHFFLPASSESKEEIDTDDTTIKLPHTRCVDSTIPNVDHFLSGTGESFEVDAGAWSDSADERPTKRPKVAVEPDTQEPMSRLNLVPTEGRTIPRTQDPYIFTIQAKKEIKNAFVYNITPPLASELLSSLESRGLPSKLYQDPYYSKAEDVPERPWEFAGLVYRLKKGDGLGILEEWESVSTQESSKKTPAEDWNMFEDRFDRTGVGGWEYASSPPSVREVRKWQAKASIIQIDGVTPVGPYGLKDTPPVQGGPSGVREKQAMTVFALEVFEVLLFVGNSPKDSRTLCDVPSQIVATELDLLNVAIDLVLDLDPDIIAGWEIQSSSWGYLGARGSQYELELSSYTLENTAFHLLHRRIPKYGFSTLTEWYNKHDLLRHLLGHSTLVLEMLDATDIVAKTAEFARVFGVDFFSVISRGSQFKVESFMFRIAKPESFVLRSPNKHQVGAQNAAECMPLIMEPLSAFYNSPLVVLDFQSLYPSVMVAYNYCYSTCLGRVTPFKGQYKLGVAETDLPSGLLPTLQDHITVAPNGIMYVKPEVRKGLLGRMLTELLDTRVMVKQAMKRERDNKVLARTLDARQLGLKYIANVTYGYTSATFSGRMPAVEIADSIVQSGRETLEKAIQYIDSNEKWGARVVYGDTDSLFVYLKGKTKEQAFRIGYDIADAITRLNPVPVKLKFEKVYLPCVLMAKKRYVGFKYENPDDTEPVFDAKGIETVRRDGVPAQKKMTETSLKILFRTQDLSDVKRYCYESWKKILENKVSIQDFIFSREVRMGTYSDKGPPPPGAVVAARRQLEDPNNEAQYGNRIPYIIARGAPHERLVDRAVALEEFYDSEKQLDGSYYISRVLIPPLERIFNLVGADVRGWYEEMPRRIRADGVDNALMSPEKAKGLMTPGRLRIEEHFRNSQCILCRSFSDEGLCEQCRCAPAETMSGLLSQVRISEKRLQTVHDVCTACTRSEPLEPVRCTSLDCPWFFQRKKVEKQAEDVEILQELIQGMEMGSETLPENRHDSGEPRGDDDETKYGTTSRVMTKTENPTVTMI</sequence>
<evidence type="ECO:0000313" key="26">
    <source>
        <dbReference type="EMBL" id="KAH8997309.1"/>
    </source>
</evidence>
<feature type="region of interest" description="Disordered" evidence="21">
    <location>
        <begin position="303"/>
        <end position="387"/>
    </location>
</feature>
<gene>
    <name evidence="26" type="ORF">EDB92DRAFT_2030379</name>
</gene>
<dbReference type="EMBL" id="JAKELL010000007">
    <property type="protein sequence ID" value="KAH8997309.1"/>
    <property type="molecule type" value="Genomic_DNA"/>
</dbReference>
<evidence type="ECO:0000259" key="23">
    <source>
        <dbReference type="Pfam" id="PF14260"/>
    </source>
</evidence>
<dbReference type="InterPro" id="IPR023211">
    <property type="entry name" value="DNA_pol_palm_dom_sf"/>
</dbReference>
<dbReference type="GO" id="GO:0051539">
    <property type="term" value="F:4 iron, 4 sulfur cluster binding"/>
    <property type="evidence" value="ECO:0007669"/>
    <property type="project" value="UniProtKB-KW"/>
</dbReference>
<reference evidence="26" key="1">
    <citation type="submission" date="2022-01" db="EMBL/GenBank/DDBJ databases">
        <title>Comparative genomics reveals a dynamic genome evolution in the ectomycorrhizal milk-cap (Lactarius) mushrooms.</title>
        <authorList>
            <consortium name="DOE Joint Genome Institute"/>
            <person name="Lebreton A."/>
            <person name="Tang N."/>
            <person name="Kuo A."/>
            <person name="LaButti K."/>
            <person name="Drula E."/>
            <person name="Barry K."/>
            <person name="Clum A."/>
            <person name="Lipzen A."/>
            <person name="Mousain D."/>
            <person name="Ng V."/>
            <person name="Wang R."/>
            <person name="Wang X."/>
            <person name="Dai Y."/>
            <person name="Henrissat B."/>
            <person name="Grigoriev I.V."/>
            <person name="Guerin-Laguette A."/>
            <person name="Yu F."/>
            <person name="Martin F.M."/>
        </authorList>
    </citation>
    <scope>NUCLEOTIDE SEQUENCE</scope>
    <source>
        <strain evidence="26">QP</strain>
    </source>
</reference>
<protein>
    <recommendedName>
        <fullName evidence="20">DNA polymerase</fullName>
        <ecNumber evidence="20">2.7.7.7</ecNumber>
    </recommendedName>
</protein>
<evidence type="ECO:0000256" key="10">
    <source>
        <dbReference type="ARBA" id="ARBA00022771"/>
    </source>
</evidence>
<evidence type="ECO:0000256" key="9">
    <source>
        <dbReference type="ARBA" id="ARBA00022763"/>
    </source>
</evidence>
<dbReference type="GO" id="GO:0003887">
    <property type="term" value="F:DNA-directed DNA polymerase activity"/>
    <property type="evidence" value="ECO:0007669"/>
    <property type="project" value="UniProtKB-KW"/>
</dbReference>
<evidence type="ECO:0000256" key="4">
    <source>
        <dbReference type="ARBA" id="ARBA00022485"/>
    </source>
</evidence>
<evidence type="ECO:0000256" key="3">
    <source>
        <dbReference type="ARBA" id="ARBA00005755"/>
    </source>
</evidence>
<comment type="cofactor">
    <cofactor evidence="1 20">
        <name>[4Fe-4S] cluster</name>
        <dbReference type="ChEBI" id="CHEBI:49883"/>
    </cofactor>
</comment>
<evidence type="ECO:0000256" key="1">
    <source>
        <dbReference type="ARBA" id="ARBA00001966"/>
    </source>
</evidence>
<dbReference type="SMART" id="SM00486">
    <property type="entry name" value="POLBc"/>
    <property type="match status" value="1"/>
</dbReference>
<dbReference type="InterPro" id="IPR030559">
    <property type="entry name" value="PolZ_Rev3"/>
</dbReference>
<dbReference type="GO" id="GO:0000724">
    <property type="term" value="P:double-strand break repair via homologous recombination"/>
    <property type="evidence" value="ECO:0007669"/>
    <property type="project" value="TreeGrafter"/>
</dbReference>
<dbReference type="InterPro" id="IPR006172">
    <property type="entry name" value="DNA-dir_DNA_pol_B"/>
</dbReference>
<evidence type="ECO:0000256" key="13">
    <source>
        <dbReference type="ARBA" id="ARBA00023004"/>
    </source>
</evidence>
<dbReference type="CDD" id="cd05534">
    <property type="entry name" value="POLBc_zeta"/>
    <property type="match status" value="1"/>
</dbReference>
<dbReference type="InterPro" id="IPR056447">
    <property type="entry name" value="REV3_N"/>
</dbReference>
<comment type="caution">
    <text evidence="26">The sequence shown here is derived from an EMBL/GenBank/DDBJ whole genome shotgun (WGS) entry which is preliminary data.</text>
</comment>
<keyword evidence="13 20" id="KW-0408">Iron</keyword>
<dbReference type="SUPFAM" id="SSF53098">
    <property type="entry name" value="Ribonuclease H-like"/>
    <property type="match status" value="1"/>
</dbReference>
<keyword evidence="5 20" id="KW-0808">Transferase</keyword>
<evidence type="ECO:0000256" key="11">
    <source>
        <dbReference type="ARBA" id="ARBA00022833"/>
    </source>
</evidence>
<dbReference type="Pfam" id="PF24065">
    <property type="entry name" value="REV3_N"/>
    <property type="match status" value="1"/>
</dbReference>
<dbReference type="GO" id="GO:0003677">
    <property type="term" value="F:DNA binding"/>
    <property type="evidence" value="ECO:0007669"/>
    <property type="project" value="UniProtKB-KW"/>
</dbReference>
<dbReference type="GO" id="GO:0016035">
    <property type="term" value="C:zeta DNA polymerase complex"/>
    <property type="evidence" value="ECO:0007669"/>
    <property type="project" value="InterPro"/>
</dbReference>
<dbReference type="InterPro" id="IPR056435">
    <property type="entry name" value="DPOD/Z_N"/>
</dbReference>
<keyword evidence="27" id="KW-1185">Reference proteome</keyword>
<keyword evidence="7 20" id="KW-0235">DNA replication</keyword>
<keyword evidence="11 20" id="KW-0862">Zinc</keyword>
<dbReference type="InterPro" id="IPR012337">
    <property type="entry name" value="RNaseH-like_sf"/>
</dbReference>
<dbReference type="InterPro" id="IPR043502">
    <property type="entry name" value="DNA/RNA_pol_sf"/>
</dbReference>
<feature type="domain" description="DNA polymerase delta/zeta catalytic subunit N-terminal" evidence="24">
    <location>
        <begin position="54"/>
        <end position="135"/>
    </location>
</feature>
<name>A0AAD4LM13_9AGAM</name>
<evidence type="ECO:0000256" key="15">
    <source>
        <dbReference type="ARBA" id="ARBA00023125"/>
    </source>
</evidence>
<feature type="compositionally biased region" description="Acidic residues" evidence="21">
    <location>
        <begin position="353"/>
        <end position="368"/>
    </location>
</feature>
<evidence type="ECO:0000256" key="18">
    <source>
        <dbReference type="ARBA" id="ARBA00049244"/>
    </source>
</evidence>
<dbReference type="GO" id="GO:0000166">
    <property type="term" value="F:nucleotide binding"/>
    <property type="evidence" value="ECO:0007669"/>
    <property type="project" value="InterPro"/>
</dbReference>
<comment type="subcellular location">
    <subcellularLocation>
        <location evidence="2 20">Nucleus</location>
    </subcellularLocation>
</comment>
<keyword evidence="14 20" id="KW-0411">Iron-sulfur</keyword>
<dbReference type="InterPro" id="IPR017964">
    <property type="entry name" value="DNA-dir_DNA_pol_B_CS"/>
</dbReference>
<evidence type="ECO:0000256" key="21">
    <source>
        <dbReference type="SAM" id="MobiDB-lite"/>
    </source>
</evidence>
<dbReference type="FunFam" id="1.10.132.60:FF:000007">
    <property type="entry name" value="DNA polymerase"/>
    <property type="match status" value="1"/>
</dbReference>
<evidence type="ECO:0000256" key="5">
    <source>
        <dbReference type="ARBA" id="ARBA00022679"/>
    </source>
</evidence>
<dbReference type="PRINTS" id="PR00106">
    <property type="entry name" value="DNAPOLB"/>
</dbReference>
<dbReference type="FunFam" id="1.10.287.690:FF:000002">
    <property type="entry name" value="DNA polymerase zeta"/>
    <property type="match status" value="1"/>
</dbReference>
<dbReference type="Gene3D" id="1.10.132.60">
    <property type="entry name" value="DNA polymerase family B, C-terminal domain"/>
    <property type="match status" value="1"/>
</dbReference>
<keyword evidence="4 20" id="KW-0004">4Fe-4S</keyword>
<evidence type="ECO:0000256" key="14">
    <source>
        <dbReference type="ARBA" id="ARBA00023014"/>
    </source>
</evidence>
<feature type="compositionally biased region" description="Polar residues" evidence="21">
    <location>
        <begin position="305"/>
        <end position="325"/>
    </location>
</feature>
<dbReference type="InterPro" id="IPR006134">
    <property type="entry name" value="DNA-dir_DNA_pol_B_multi_dom"/>
</dbReference>
<evidence type="ECO:0000256" key="19">
    <source>
        <dbReference type="ARBA" id="ARBA00066055"/>
    </source>
</evidence>
<dbReference type="PANTHER" id="PTHR45812">
    <property type="entry name" value="DNA POLYMERASE ZETA CATALYTIC SUBUNIT"/>
    <property type="match status" value="1"/>
</dbReference>
<dbReference type="Proteomes" id="UP001201163">
    <property type="component" value="Unassembled WGS sequence"/>
</dbReference>
<evidence type="ECO:0000259" key="22">
    <source>
        <dbReference type="Pfam" id="PF00136"/>
    </source>
</evidence>
<evidence type="ECO:0000256" key="17">
    <source>
        <dbReference type="ARBA" id="ARBA00023242"/>
    </source>
</evidence>
<feature type="compositionally biased region" description="Basic and acidic residues" evidence="21">
    <location>
        <begin position="1412"/>
        <end position="1422"/>
    </location>
</feature>
<keyword evidence="6 20" id="KW-0548">Nucleotidyltransferase</keyword>
<evidence type="ECO:0000256" key="12">
    <source>
        <dbReference type="ARBA" id="ARBA00022932"/>
    </source>
</evidence>
<dbReference type="Gene3D" id="3.30.420.10">
    <property type="entry name" value="Ribonuclease H-like superfamily/Ribonuclease H"/>
    <property type="match status" value="2"/>
</dbReference>
<keyword evidence="17 20" id="KW-0539">Nucleus</keyword>
<comment type="similarity">
    <text evidence="3 20">Belongs to the DNA polymerase type-B family.</text>
</comment>
<accession>A0AAD4LM13</accession>
<keyword evidence="12 20" id="KW-0239">DNA-directed DNA polymerase</keyword>
<feature type="compositionally biased region" description="Polar residues" evidence="21">
    <location>
        <begin position="1430"/>
        <end position="1448"/>
    </location>
</feature>
<evidence type="ECO:0000256" key="8">
    <source>
        <dbReference type="ARBA" id="ARBA00022723"/>
    </source>
</evidence>
<evidence type="ECO:0000256" key="20">
    <source>
        <dbReference type="RuleBase" id="RU000442"/>
    </source>
</evidence>
<dbReference type="Gene3D" id="3.30.342.10">
    <property type="entry name" value="DNA Polymerase, chain B, domain 1"/>
    <property type="match status" value="1"/>
</dbReference>
<feature type="region of interest" description="Disordered" evidence="21">
    <location>
        <begin position="463"/>
        <end position="486"/>
    </location>
</feature>
<evidence type="ECO:0000259" key="25">
    <source>
        <dbReference type="Pfam" id="PF24065"/>
    </source>
</evidence>
<keyword evidence="10 20" id="KW-0863">Zinc-finger</keyword>
<evidence type="ECO:0000259" key="24">
    <source>
        <dbReference type="Pfam" id="PF24055"/>
    </source>
</evidence>
<comment type="catalytic activity">
    <reaction evidence="18 20">
        <text>DNA(n) + a 2'-deoxyribonucleoside 5'-triphosphate = DNA(n+1) + diphosphate</text>
        <dbReference type="Rhea" id="RHEA:22508"/>
        <dbReference type="Rhea" id="RHEA-COMP:17339"/>
        <dbReference type="Rhea" id="RHEA-COMP:17340"/>
        <dbReference type="ChEBI" id="CHEBI:33019"/>
        <dbReference type="ChEBI" id="CHEBI:61560"/>
        <dbReference type="ChEBI" id="CHEBI:173112"/>
        <dbReference type="EC" id="2.7.7.7"/>
    </reaction>
</comment>